<evidence type="ECO:0000259" key="8">
    <source>
        <dbReference type="PROSITE" id="PS50059"/>
    </source>
</evidence>
<dbReference type="PANTHER" id="PTHR45625:SF4">
    <property type="entry name" value="PEPTIDYLPROLYL ISOMERASE DOMAIN AND WD REPEAT-CONTAINING PROTEIN 1"/>
    <property type="match status" value="1"/>
</dbReference>
<dbReference type="PRINTS" id="PR00153">
    <property type="entry name" value="CSAPPISMRASE"/>
</dbReference>
<evidence type="ECO:0000313" key="10">
    <source>
        <dbReference type="EMBL" id="GAA4030673.1"/>
    </source>
</evidence>
<dbReference type="Proteomes" id="UP001500968">
    <property type="component" value="Unassembled WGS sequence"/>
</dbReference>
<keyword evidence="7" id="KW-0732">Signal</keyword>
<protein>
    <recommendedName>
        <fullName evidence="2 5">peptidylprolyl isomerase</fullName>
        <ecNumber evidence="2 5">5.2.1.8</ecNumber>
    </recommendedName>
</protein>
<reference evidence="11" key="1">
    <citation type="journal article" date="2019" name="Int. J. Syst. Evol. Microbiol.">
        <title>The Global Catalogue of Microorganisms (GCM) 10K type strain sequencing project: providing services to taxonomists for standard genome sequencing and annotation.</title>
        <authorList>
            <consortium name="The Broad Institute Genomics Platform"/>
            <consortium name="The Broad Institute Genome Sequencing Center for Infectious Disease"/>
            <person name="Wu L."/>
            <person name="Ma J."/>
        </authorList>
    </citation>
    <scope>NUCLEOTIDE SEQUENCE [LARGE SCALE GENOMIC DNA]</scope>
    <source>
        <strain evidence="11">JCM 17064</strain>
    </source>
</reference>
<evidence type="ECO:0000256" key="2">
    <source>
        <dbReference type="ARBA" id="ARBA00013194"/>
    </source>
</evidence>
<dbReference type="GO" id="GO:0016853">
    <property type="term" value="F:isomerase activity"/>
    <property type="evidence" value="ECO:0007669"/>
    <property type="project" value="UniProtKB-KW"/>
</dbReference>
<keyword evidence="6" id="KW-0175">Coiled coil</keyword>
<keyword evidence="11" id="KW-1185">Reference proteome</keyword>
<dbReference type="SUPFAM" id="SSF54534">
    <property type="entry name" value="FKBP-like"/>
    <property type="match status" value="1"/>
</dbReference>
<dbReference type="PANTHER" id="PTHR45625">
    <property type="entry name" value="PEPTIDYL-PROLYL CIS-TRANS ISOMERASE-RELATED"/>
    <property type="match status" value="1"/>
</dbReference>
<feature type="domain" description="PPIase cyclophilin-type" evidence="9">
    <location>
        <begin position="61"/>
        <end position="200"/>
    </location>
</feature>
<proteinExistence type="predicted"/>
<evidence type="ECO:0000256" key="4">
    <source>
        <dbReference type="ARBA" id="ARBA00023235"/>
    </source>
</evidence>
<keyword evidence="3 5" id="KW-0697">Rotamase</keyword>
<name>A0ABP7TSP9_9FLAO</name>
<dbReference type="SUPFAM" id="SSF50891">
    <property type="entry name" value="Cyclophilin-like"/>
    <property type="match status" value="1"/>
</dbReference>
<evidence type="ECO:0000256" key="1">
    <source>
        <dbReference type="ARBA" id="ARBA00000971"/>
    </source>
</evidence>
<dbReference type="PROSITE" id="PS50059">
    <property type="entry name" value="FKBP_PPIASE"/>
    <property type="match status" value="1"/>
</dbReference>
<dbReference type="InterPro" id="IPR002130">
    <property type="entry name" value="Cyclophilin-type_PPIase_dom"/>
</dbReference>
<feature type="coiled-coil region" evidence="6">
    <location>
        <begin position="234"/>
        <end position="263"/>
    </location>
</feature>
<accession>A0ABP7TSP9</accession>
<keyword evidence="4 5" id="KW-0413">Isomerase</keyword>
<evidence type="ECO:0000256" key="5">
    <source>
        <dbReference type="PROSITE-ProRule" id="PRU00277"/>
    </source>
</evidence>
<feature type="domain" description="PPIase FKBP-type" evidence="8">
    <location>
        <begin position="306"/>
        <end position="412"/>
    </location>
</feature>
<dbReference type="Gene3D" id="3.10.50.40">
    <property type="match status" value="1"/>
</dbReference>
<dbReference type="InterPro" id="IPR044666">
    <property type="entry name" value="Cyclophilin_A-like"/>
</dbReference>
<organism evidence="10 11">
    <name type="scientific">Flavobacterium cheonhonense</name>
    <dbReference type="NCBI Taxonomy" id="706185"/>
    <lineage>
        <taxon>Bacteria</taxon>
        <taxon>Pseudomonadati</taxon>
        <taxon>Bacteroidota</taxon>
        <taxon>Flavobacteriia</taxon>
        <taxon>Flavobacteriales</taxon>
        <taxon>Flavobacteriaceae</taxon>
        <taxon>Flavobacterium</taxon>
    </lineage>
</organism>
<sequence>MKMKITMLCLLVAGLTNGFAQVKKTAAPKGKAPVAVKKTVATTPANTSNEGIFAEIDTDKGKIVIQLEYKKTPITVANFISLAEGTNASVTDEKLKGKPFYDGLKFHRVITLGNGDQQDFMVQGGDPAGNGSGGPGYAFKDEFTDAGFDKPGILAMANSGPKTNGSQFFITVAPTSWLNQKHTIFGYVTKGMDVVNKIKQNDVMKKVSIIRKGAEAQKFNAAKVFADYMNNKAADEAKEAAIVAENKRKQEELEKQKKEQYNATYGPVMKAKGTALAETKLSATETATGLKYKVLQTGNGKKPAEGATVYIHYAGYLEDGSLFDSSYETVSKEFGKFDENRAKQNGYQPFPFQYGRKDGLIPGFLEGLNLMNFGDKYLIYIPSKLGYGERGAGNVIPPNSNIIFEIELFESIPTK</sequence>
<dbReference type="PROSITE" id="PS50072">
    <property type="entry name" value="CSA_PPIASE_2"/>
    <property type="match status" value="1"/>
</dbReference>
<comment type="catalytic activity">
    <reaction evidence="1 5">
        <text>[protein]-peptidylproline (omega=180) = [protein]-peptidylproline (omega=0)</text>
        <dbReference type="Rhea" id="RHEA:16237"/>
        <dbReference type="Rhea" id="RHEA-COMP:10747"/>
        <dbReference type="Rhea" id="RHEA-COMP:10748"/>
        <dbReference type="ChEBI" id="CHEBI:83833"/>
        <dbReference type="ChEBI" id="CHEBI:83834"/>
        <dbReference type="EC" id="5.2.1.8"/>
    </reaction>
</comment>
<evidence type="ECO:0000256" key="3">
    <source>
        <dbReference type="ARBA" id="ARBA00023110"/>
    </source>
</evidence>
<feature type="chain" id="PRO_5046734455" description="peptidylprolyl isomerase" evidence="7">
    <location>
        <begin position="21"/>
        <end position="415"/>
    </location>
</feature>
<comment type="caution">
    <text evidence="10">The sequence shown here is derived from an EMBL/GenBank/DDBJ whole genome shotgun (WGS) entry which is preliminary data.</text>
</comment>
<evidence type="ECO:0000256" key="6">
    <source>
        <dbReference type="SAM" id="Coils"/>
    </source>
</evidence>
<dbReference type="Pfam" id="PF00160">
    <property type="entry name" value="Pro_isomerase"/>
    <property type="match status" value="1"/>
</dbReference>
<evidence type="ECO:0000256" key="7">
    <source>
        <dbReference type="SAM" id="SignalP"/>
    </source>
</evidence>
<dbReference type="Pfam" id="PF00254">
    <property type="entry name" value="FKBP_C"/>
    <property type="match status" value="1"/>
</dbReference>
<dbReference type="EC" id="5.2.1.8" evidence="2 5"/>
<dbReference type="InterPro" id="IPR029000">
    <property type="entry name" value="Cyclophilin-like_dom_sf"/>
</dbReference>
<gene>
    <name evidence="10" type="ORF">GCM10022386_13280</name>
</gene>
<dbReference type="Gene3D" id="2.40.100.10">
    <property type="entry name" value="Cyclophilin-like"/>
    <property type="match status" value="1"/>
</dbReference>
<evidence type="ECO:0000313" key="11">
    <source>
        <dbReference type="Proteomes" id="UP001500968"/>
    </source>
</evidence>
<dbReference type="RefSeq" id="WP_324691621.1">
    <property type="nucleotide sequence ID" value="NZ_BAABCR010000014.1"/>
</dbReference>
<dbReference type="EMBL" id="BAABCR010000014">
    <property type="protein sequence ID" value="GAA4030673.1"/>
    <property type="molecule type" value="Genomic_DNA"/>
</dbReference>
<feature type="signal peptide" evidence="7">
    <location>
        <begin position="1"/>
        <end position="20"/>
    </location>
</feature>
<evidence type="ECO:0000259" key="9">
    <source>
        <dbReference type="PROSITE" id="PS50072"/>
    </source>
</evidence>
<dbReference type="CDD" id="cd00317">
    <property type="entry name" value="cyclophilin"/>
    <property type="match status" value="1"/>
</dbReference>
<dbReference type="InterPro" id="IPR001179">
    <property type="entry name" value="PPIase_FKBP_dom"/>
</dbReference>
<dbReference type="InterPro" id="IPR046357">
    <property type="entry name" value="PPIase_dom_sf"/>
</dbReference>